<evidence type="ECO:0008006" key="3">
    <source>
        <dbReference type="Google" id="ProtNLM"/>
    </source>
</evidence>
<comment type="caution">
    <text evidence="1">The sequence shown here is derived from an EMBL/GenBank/DDBJ whole genome shotgun (WGS) entry which is preliminary data.</text>
</comment>
<dbReference type="GeneID" id="83200027"/>
<dbReference type="AlphaFoldDB" id="A0A9W9TS89"/>
<dbReference type="Proteomes" id="UP001150941">
    <property type="component" value="Unassembled WGS sequence"/>
</dbReference>
<dbReference type="PANTHER" id="PTHR47657:SF14">
    <property type="entry name" value="ZN(2)-C6 FUNGAL-TYPE DOMAIN-CONTAINING PROTEIN"/>
    <property type="match status" value="1"/>
</dbReference>
<dbReference type="InterPro" id="IPR052400">
    <property type="entry name" value="Zn2-C6_fungal_TF"/>
</dbReference>
<evidence type="ECO:0000313" key="2">
    <source>
        <dbReference type="Proteomes" id="UP001150941"/>
    </source>
</evidence>
<evidence type="ECO:0000313" key="1">
    <source>
        <dbReference type="EMBL" id="KAJ5238808.1"/>
    </source>
</evidence>
<sequence>MELGLLGHYLTHTSHSIPCDKLDLYALSVGMPNLAFTSKPVMSSLIALAAACKSHDLVTGTRTPLDGPVLAQVRDLLRLAEHHHRASLQHIQAYISQSDWYDTILANAALMVLYASANHSTRVHLAITAKRASRQLPSDVLPQNSQWISFTRAAHIASSAVLRDIVDAADYFPTPMSSSTSSAQGLPLDAWNDSRVLSPELGPSERTKSLFLPLVASTYVRAHETLRKRADSIAARFKEAESLQDHLDVGACLEALPLLEACATATLSRTEPQDTPENEKPESVVFDDSCKVSSWVGKYMISVTSMTLPTVLRRTIMSYLNKAPSDFLNIIQSVLDLPAAEGTVDHLSPRYENMALLTPTQLLAVDIFAHWLVLLLLLDGVWWIGRIGQWELGQVVSLIKNQDLLPQLADPDSDETWWPQSMYFVNLELLAGV</sequence>
<dbReference type="RefSeq" id="XP_058331727.1">
    <property type="nucleotide sequence ID" value="XM_058472724.1"/>
</dbReference>
<accession>A0A9W9TS89</accession>
<protein>
    <recommendedName>
        <fullName evidence="3">C6 transcription factor</fullName>
    </recommendedName>
</protein>
<dbReference type="OrthoDB" id="5295362at2759"/>
<gene>
    <name evidence="1" type="ORF">N7468_003427</name>
</gene>
<keyword evidence="2" id="KW-1185">Reference proteome</keyword>
<dbReference type="GO" id="GO:0000981">
    <property type="term" value="F:DNA-binding transcription factor activity, RNA polymerase II-specific"/>
    <property type="evidence" value="ECO:0007669"/>
    <property type="project" value="TreeGrafter"/>
</dbReference>
<reference evidence="1" key="2">
    <citation type="journal article" date="2023" name="IMA Fungus">
        <title>Comparative genomic study of the Penicillium genus elucidates a diverse pangenome and 15 lateral gene transfer events.</title>
        <authorList>
            <person name="Petersen C."/>
            <person name="Sorensen T."/>
            <person name="Nielsen M.R."/>
            <person name="Sondergaard T.E."/>
            <person name="Sorensen J.L."/>
            <person name="Fitzpatrick D.A."/>
            <person name="Frisvad J.C."/>
            <person name="Nielsen K.L."/>
        </authorList>
    </citation>
    <scope>NUCLEOTIDE SEQUENCE</scope>
    <source>
        <strain evidence="1">IBT 19713</strain>
    </source>
</reference>
<reference evidence="1" key="1">
    <citation type="submission" date="2022-11" db="EMBL/GenBank/DDBJ databases">
        <authorList>
            <person name="Petersen C."/>
        </authorList>
    </citation>
    <scope>NUCLEOTIDE SEQUENCE</scope>
    <source>
        <strain evidence="1">IBT 19713</strain>
    </source>
</reference>
<dbReference type="PANTHER" id="PTHR47657">
    <property type="entry name" value="STEROL REGULATORY ELEMENT-BINDING PROTEIN ECM22"/>
    <property type="match status" value="1"/>
</dbReference>
<dbReference type="EMBL" id="JAPQKS010000003">
    <property type="protein sequence ID" value="KAJ5238808.1"/>
    <property type="molecule type" value="Genomic_DNA"/>
</dbReference>
<name>A0A9W9TS89_9EURO</name>
<proteinExistence type="predicted"/>
<organism evidence="1 2">
    <name type="scientific">Penicillium chermesinum</name>
    <dbReference type="NCBI Taxonomy" id="63820"/>
    <lineage>
        <taxon>Eukaryota</taxon>
        <taxon>Fungi</taxon>
        <taxon>Dikarya</taxon>
        <taxon>Ascomycota</taxon>
        <taxon>Pezizomycotina</taxon>
        <taxon>Eurotiomycetes</taxon>
        <taxon>Eurotiomycetidae</taxon>
        <taxon>Eurotiales</taxon>
        <taxon>Aspergillaceae</taxon>
        <taxon>Penicillium</taxon>
    </lineage>
</organism>